<dbReference type="InterPro" id="IPR036770">
    <property type="entry name" value="Ankyrin_rpt-contain_sf"/>
</dbReference>
<dbReference type="GO" id="GO:0005737">
    <property type="term" value="C:cytoplasm"/>
    <property type="evidence" value="ECO:0007669"/>
    <property type="project" value="TreeGrafter"/>
</dbReference>
<dbReference type="AlphaFoldDB" id="A0A9X6RJR3"/>
<organism evidence="6 7">
    <name type="scientific">Hypsibius exemplaris</name>
    <name type="common">Freshwater tardigrade</name>
    <dbReference type="NCBI Taxonomy" id="2072580"/>
    <lineage>
        <taxon>Eukaryota</taxon>
        <taxon>Metazoa</taxon>
        <taxon>Ecdysozoa</taxon>
        <taxon>Tardigrada</taxon>
        <taxon>Eutardigrada</taxon>
        <taxon>Parachela</taxon>
        <taxon>Hypsibioidea</taxon>
        <taxon>Hypsibiidae</taxon>
        <taxon>Hypsibius</taxon>
    </lineage>
</organism>
<dbReference type="PANTHER" id="PTHR24202">
    <property type="entry name" value="E3 UBIQUITIN-PROTEIN LIGASE MIB2"/>
    <property type="match status" value="1"/>
</dbReference>
<evidence type="ECO:0000313" key="6">
    <source>
        <dbReference type="EMBL" id="OWA50120.1"/>
    </source>
</evidence>
<dbReference type="OrthoDB" id="2122982at2759"/>
<dbReference type="PRINTS" id="PR01415">
    <property type="entry name" value="ANKYRIN"/>
</dbReference>
<feature type="domain" description="RING-type" evidence="5">
    <location>
        <begin position="242"/>
        <end position="277"/>
    </location>
</feature>
<keyword evidence="1 4" id="KW-0479">Metal-binding</keyword>
<sequence>MKILLGKLVRPWLVDEQKDDGYTALHLAALNNHLEVAELLVKQAHANMNIQNVNKQTALHLAVERQHSHVVRMLVREGCDVNLPDKDGDTPLHEALRSYTLSQIRRLQDLHDVGQLLAGVQPQPADHKSSASLAKFLVANGANLYAENKKGQSPMTLCPDPDLAKQLKKCQTEKTPGAAPVGGLLRLESDVPKDCLVCSDQARDTLFSPCGHVATCAGCAHRVKKCLICKETVQNRTKIDECLVCSERKASVLFQPCGHMCACSTCANLMRKCGECRVPIEHQVPFSSCCGSSAPSSPVPLPVASTQSDNVNLRNFKASNTTTQLIRIQNHLGQTDITKLQQQLMDIKEQAMCPVCMDRMRNMAFLCGHGTCQLCGDRIVECPICRKVVDKRILLY</sequence>
<accession>A0A9X6RJR3</accession>
<dbReference type="GO" id="GO:0016567">
    <property type="term" value="P:protein ubiquitination"/>
    <property type="evidence" value="ECO:0007669"/>
    <property type="project" value="TreeGrafter"/>
</dbReference>
<evidence type="ECO:0000256" key="2">
    <source>
        <dbReference type="ARBA" id="ARBA00022833"/>
    </source>
</evidence>
<evidence type="ECO:0000256" key="4">
    <source>
        <dbReference type="PROSITE-ProRule" id="PRU00175"/>
    </source>
</evidence>
<proteinExistence type="predicted"/>
<dbReference type="SMART" id="SM00184">
    <property type="entry name" value="RING"/>
    <property type="match status" value="3"/>
</dbReference>
<feature type="domain" description="RING-type" evidence="5">
    <location>
        <begin position="353"/>
        <end position="386"/>
    </location>
</feature>
<protein>
    <submittedName>
        <fullName evidence="6">E3 ubiquitin-protein ligase MIB1</fullName>
    </submittedName>
</protein>
<evidence type="ECO:0000259" key="5">
    <source>
        <dbReference type="PROSITE" id="PS50089"/>
    </source>
</evidence>
<keyword evidence="1 4" id="KW-0863">Zinc-finger</keyword>
<dbReference type="GO" id="GO:0007219">
    <property type="term" value="P:Notch signaling pathway"/>
    <property type="evidence" value="ECO:0007669"/>
    <property type="project" value="TreeGrafter"/>
</dbReference>
<reference evidence="7" key="1">
    <citation type="submission" date="2017-01" db="EMBL/GenBank/DDBJ databases">
        <title>Comparative genomics of anhydrobiosis in the tardigrade Hypsibius dujardini.</title>
        <authorList>
            <person name="Yoshida Y."/>
            <person name="Koutsovoulos G."/>
            <person name="Laetsch D."/>
            <person name="Stevens L."/>
            <person name="Kumar S."/>
            <person name="Horikawa D."/>
            <person name="Ishino K."/>
            <person name="Komine S."/>
            <person name="Tomita M."/>
            <person name="Blaxter M."/>
            <person name="Arakawa K."/>
        </authorList>
    </citation>
    <scope>NUCLEOTIDE SEQUENCE [LARGE SCALE GENOMIC DNA]</scope>
    <source>
        <strain evidence="7">Z151</strain>
    </source>
</reference>
<gene>
    <name evidence="6" type="ORF">BV898_14645</name>
</gene>
<dbReference type="SUPFAM" id="SSF57850">
    <property type="entry name" value="RING/U-box"/>
    <property type="match status" value="1"/>
</dbReference>
<feature type="domain" description="RING-type" evidence="5">
    <location>
        <begin position="195"/>
        <end position="230"/>
    </location>
</feature>
<dbReference type="PROSITE" id="PS50297">
    <property type="entry name" value="ANK_REP_REGION"/>
    <property type="match status" value="2"/>
</dbReference>
<name>A0A9X6RJR3_HYPEX</name>
<dbReference type="SMART" id="SM00248">
    <property type="entry name" value="ANK"/>
    <property type="match status" value="3"/>
</dbReference>
<feature type="repeat" description="ANK" evidence="3">
    <location>
        <begin position="54"/>
        <end position="86"/>
    </location>
</feature>
<dbReference type="Pfam" id="PF13920">
    <property type="entry name" value="zf-C3HC4_3"/>
    <property type="match status" value="3"/>
</dbReference>
<feature type="repeat" description="ANK" evidence="3">
    <location>
        <begin position="20"/>
        <end position="42"/>
    </location>
</feature>
<dbReference type="InterPro" id="IPR002110">
    <property type="entry name" value="Ankyrin_rpt"/>
</dbReference>
<keyword evidence="3" id="KW-0040">ANK repeat</keyword>
<dbReference type="PROSITE" id="PS50089">
    <property type="entry name" value="ZF_RING_2"/>
    <property type="match status" value="3"/>
</dbReference>
<evidence type="ECO:0000256" key="3">
    <source>
        <dbReference type="PROSITE-ProRule" id="PRU00023"/>
    </source>
</evidence>
<comment type="caution">
    <text evidence="6">The sequence shown here is derived from an EMBL/GenBank/DDBJ whole genome shotgun (WGS) entry which is preliminary data.</text>
</comment>
<dbReference type="Pfam" id="PF12796">
    <property type="entry name" value="Ank_2"/>
    <property type="match status" value="1"/>
</dbReference>
<dbReference type="FunFam" id="3.30.40.10:FF:000083">
    <property type="entry name" value="E3 ubiquitin-protein ligase MIB1 isoform X1"/>
    <property type="match status" value="1"/>
</dbReference>
<dbReference type="InterPro" id="IPR001841">
    <property type="entry name" value="Znf_RING"/>
</dbReference>
<keyword evidence="7" id="KW-1185">Reference proteome</keyword>
<evidence type="ECO:0000256" key="1">
    <source>
        <dbReference type="ARBA" id="ARBA00022771"/>
    </source>
</evidence>
<dbReference type="GO" id="GO:0008270">
    <property type="term" value="F:zinc ion binding"/>
    <property type="evidence" value="ECO:0007669"/>
    <property type="project" value="UniProtKB-KW"/>
</dbReference>
<dbReference type="EMBL" id="MTYJ01000182">
    <property type="protein sequence ID" value="OWA50120.1"/>
    <property type="molecule type" value="Genomic_DNA"/>
</dbReference>
<dbReference type="Gene3D" id="1.25.40.20">
    <property type="entry name" value="Ankyrin repeat-containing domain"/>
    <property type="match status" value="2"/>
</dbReference>
<dbReference type="CDD" id="cd16727">
    <property type="entry name" value="RING-HC_MIB1_rpt3"/>
    <property type="match status" value="1"/>
</dbReference>
<dbReference type="InterPro" id="IPR013083">
    <property type="entry name" value="Znf_RING/FYVE/PHD"/>
</dbReference>
<keyword evidence="2" id="KW-0862">Zinc</keyword>
<dbReference type="Gene3D" id="3.30.40.10">
    <property type="entry name" value="Zinc/RING finger domain, C3HC4 (zinc finger)"/>
    <property type="match status" value="3"/>
</dbReference>
<dbReference type="CDD" id="cd16725">
    <property type="entry name" value="RING-HC_MIB1_rpt2"/>
    <property type="match status" value="1"/>
</dbReference>
<dbReference type="SUPFAM" id="SSF48403">
    <property type="entry name" value="Ankyrin repeat"/>
    <property type="match status" value="1"/>
</dbReference>
<dbReference type="Proteomes" id="UP000192578">
    <property type="component" value="Unassembled WGS sequence"/>
</dbReference>
<evidence type="ECO:0000313" key="7">
    <source>
        <dbReference type="Proteomes" id="UP000192578"/>
    </source>
</evidence>
<dbReference type="PANTHER" id="PTHR24202:SF53">
    <property type="entry name" value="E3 UBIQUITIN-PROTEIN LIGASE MIB1"/>
    <property type="match status" value="1"/>
</dbReference>
<dbReference type="PROSITE" id="PS50088">
    <property type="entry name" value="ANK_REPEAT"/>
    <property type="match status" value="2"/>
</dbReference>
<dbReference type="GO" id="GO:0006897">
    <property type="term" value="P:endocytosis"/>
    <property type="evidence" value="ECO:0007669"/>
    <property type="project" value="TreeGrafter"/>
</dbReference>